<proteinExistence type="predicted"/>
<gene>
    <name evidence="2" type="ORF">BB560_004916</name>
</gene>
<dbReference type="Proteomes" id="UP000245609">
    <property type="component" value="Unassembled WGS sequence"/>
</dbReference>
<sequence length="112" mass="12800">MIRNYAGCSAPKLLRNFRKMRQMCDSISKISSKALSLVAERFRLGECRRHVPPASSSKISDDIKSKGSANQFEEKQHQTLRQSQVADSTQIVRLKESVDEYKVDKKLSLKQK</sequence>
<evidence type="ECO:0000313" key="3">
    <source>
        <dbReference type="Proteomes" id="UP000245609"/>
    </source>
</evidence>
<accession>A0A2T9Z7Y0</accession>
<name>A0A2T9Z7Y0_9FUNG</name>
<feature type="region of interest" description="Disordered" evidence="1">
    <location>
        <begin position="50"/>
        <end position="86"/>
    </location>
</feature>
<dbReference type="AlphaFoldDB" id="A0A2T9Z7Y0"/>
<evidence type="ECO:0000256" key="1">
    <source>
        <dbReference type="SAM" id="MobiDB-lite"/>
    </source>
</evidence>
<dbReference type="EMBL" id="MBFS01001721">
    <property type="protein sequence ID" value="PVV00690.1"/>
    <property type="molecule type" value="Genomic_DNA"/>
</dbReference>
<keyword evidence="3" id="KW-1185">Reference proteome</keyword>
<comment type="caution">
    <text evidence="2">The sequence shown here is derived from an EMBL/GenBank/DDBJ whole genome shotgun (WGS) entry which is preliminary data.</text>
</comment>
<protein>
    <submittedName>
        <fullName evidence="2">Uncharacterized protein</fullName>
    </submittedName>
</protein>
<reference evidence="2 3" key="1">
    <citation type="journal article" date="2018" name="MBio">
        <title>Comparative Genomics Reveals the Core Gene Toolbox for the Fungus-Insect Symbiosis.</title>
        <authorList>
            <person name="Wang Y."/>
            <person name="Stata M."/>
            <person name="Wang W."/>
            <person name="Stajich J.E."/>
            <person name="White M.M."/>
            <person name="Moncalvo J.M."/>
        </authorList>
    </citation>
    <scope>NUCLEOTIDE SEQUENCE [LARGE SCALE GENOMIC DNA]</scope>
    <source>
        <strain evidence="2 3">SC-DP-2</strain>
    </source>
</reference>
<organism evidence="2 3">
    <name type="scientific">Smittium megazygosporum</name>
    <dbReference type="NCBI Taxonomy" id="133381"/>
    <lineage>
        <taxon>Eukaryota</taxon>
        <taxon>Fungi</taxon>
        <taxon>Fungi incertae sedis</taxon>
        <taxon>Zoopagomycota</taxon>
        <taxon>Kickxellomycotina</taxon>
        <taxon>Harpellomycetes</taxon>
        <taxon>Harpellales</taxon>
        <taxon>Legeriomycetaceae</taxon>
        <taxon>Smittium</taxon>
    </lineage>
</organism>
<feature type="non-terminal residue" evidence="2">
    <location>
        <position position="112"/>
    </location>
</feature>
<evidence type="ECO:0000313" key="2">
    <source>
        <dbReference type="EMBL" id="PVV00690.1"/>
    </source>
</evidence>